<dbReference type="RefSeq" id="WP_395130360.1">
    <property type="nucleotide sequence ID" value="NZ_JBIMPM010000032.1"/>
</dbReference>
<dbReference type="EMBL" id="JBIMPM010000032">
    <property type="protein sequence ID" value="MFH5254192.1"/>
    <property type="molecule type" value="Genomic_DNA"/>
</dbReference>
<accession>A0ABW7L7Z4</accession>
<evidence type="ECO:0000313" key="1">
    <source>
        <dbReference type="EMBL" id="MFH5254192.1"/>
    </source>
</evidence>
<organism evidence="1 2">
    <name type="scientific">Burkholderia semiarida</name>
    <dbReference type="NCBI Taxonomy" id="2843303"/>
    <lineage>
        <taxon>Bacteria</taxon>
        <taxon>Pseudomonadati</taxon>
        <taxon>Pseudomonadota</taxon>
        <taxon>Betaproteobacteria</taxon>
        <taxon>Burkholderiales</taxon>
        <taxon>Burkholderiaceae</taxon>
        <taxon>Burkholderia</taxon>
        <taxon>Burkholderia cepacia complex</taxon>
    </lineage>
</organism>
<proteinExistence type="predicted"/>
<comment type="caution">
    <text evidence="1">The sequence shown here is derived from an EMBL/GenBank/DDBJ whole genome shotgun (WGS) entry which is preliminary data.</text>
</comment>
<evidence type="ECO:0000313" key="2">
    <source>
        <dbReference type="Proteomes" id="UP001609186"/>
    </source>
</evidence>
<protein>
    <submittedName>
        <fullName evidence="1">Uncharacterized protein</fullName>
    </submittedName>
</protein>
<dbReference type="Proteomes" id="UP001609186">
    <property type="component" value="Unassembled WGS sequence"/>
</dbReference>
<reference evidence="1 2" key="1">
    <citation type="submission" date="2024-10" db="EMBL/GenBank/DDBJ databases">
        <title>Burkholderia semiarida in Mexico.</title>
        <authorList>
            <person name="Estrada P."/>
        </authorList>
    </citation>
    <scope>NUCLEOTIDE SEQUENCE [LARGE SCALE GENOMIC DNA]</scope>
    <source>
        <strain evidence="1 2">CLM7-1</strain>
    </source>
</reference>
<keyword evidence="2" id="KW-1185">Reference proteome</keyword>
<name>A0ABW7L7Z4_9BURK</name>
<sequence length="59" mass="6977">MAVIVVNPMSTLPSAGRRCTEKPSRIKFLPHRWTLHRRLARFLKQRPRLQMQNPIEDTP</sequence>
<gene>
    <name evidence="1" type="ORF">ACGTRS_23450</name>
</gene>